<protein>
    <submittedName>
        <fullName evidence="2">Uncharacterized protein</fullName>
    </submittedName>
</protein>
<organism evidence="2 3">
    <name type="scientific">Phytophthora aleatoria</name>
    <dbReference type="NCBI Taxonomy" id="2496075"/>
    <lineage>
        <taxon>Eukaryota</taxon>
        <taxon>Sar</taxon>
        <taxon>Stramenopiles</taxon>
        <taxon>Oomycota</taxon>
        <taxon>Peronosporomycetes</taxon>
        <taxon>Peronosporales</taxon>
        <taxon>Peronosporaceae</taxon>
        <taxon>Phytophthora</taxon>
    </lineage>
</organism>
<evidence type="ECO:0000313" key="3">
    <source>
        <dbReference type="Proteomes" id="UP000709295"/>
    </source>
</evidence>
<evidence type="ECO:0000313" key="2">
    <source>
        <dbReference type="EMBL" id="KAG6951412.1"/>
    </source>
</evidence>
<accession>A0A8J5ID08</accession>
<dbReference type="Proteomes" id="UP000709295">
    <property type="component" value="Unassembled WGS sequence"/>
</dbReference>
<feature type="compositionally biased region" description="Basic and acidic residues" evidence="1">
    <location>
        <begin position="167"/>
        <end position="180"/>
    </location>
</feature>
<reference evidence="2" key="1">
    <citation type="submission" date="2021-01" db="EMBL/GenBank/DDBJ databases">
        <title>Phytophthora aleatoria, a newly-described species from Pinus radiata is distinct from Phytophthora cactorum isolates based on comparative genomics.</title>
        <authorList>
            <person name="Mcdougal R."/>
            <person name="Panda P."/>
            <person name="Williams N."/>
            <person name="Studholme D.J."/>
        </authorList>
    </citation>
    <scope>NUCLEOTIDE SEQUENCE</scope>
    <source>
        <strain evidence="2">NZFS 4037</strain>
    </source>
</reference>
<comment type="caution">
    <text evidence="2">The sequence shown here is derived from an EMBL/GenBank/DDBJ whole genome shotgun (WGS) entry which is preliminary data.</text>
</comment>
<evidence type="ECO:0000256" key="1">
    <source>
        <dbReference type="SAM" id="MobiDB-lite"/>
    </source>
</evidence>
<gene>
    <name evidence="2" type="ORF">JG688_00013745</name>
</gene>
<feature type="compositionally biased region" description="Polar residues" evidence="1">
    <location>
        <begin position="187"/>
        <end position="198"/>
    </location>
</feature>
<dbReference type="EMBL" id="JAENGY010001203">
    <property type="protein sequence ID" value="KAG6951412.1"/>
    <property type="molecule type" value="Genomic_DNA"/>
</dbReference>
<keyword evidence="3" id="KW-1185">Reference proteome</keyword>
<sequence>MFIAYREPFHGGWMLWLGGEDVTKLTPEQKTGSPNLPFDENAKHLFRLSLWTKNKRPSDAADIIDIPDGQEIFVERVTGLKLFVASQHSSKLAEGNANRVEIVTNQGTEETDSEGIVPEPKEKNKVSDIDNTATKCVGGNTEGVPSPDKTNNIETEGLTCEGTLPKLMEKRKAPSGDVVHEGAFGNTDGTPLHGTTKSKASKQPKRQ</sequence>
<feature type="region of interest" description="Disordered" evidence="1">
    <location>
        <begin position="136"/>
        <end position="207"/>
    </location>
</feature>
<dbReference type="AlphaFoldDB" id="A0A8J5ID08"/>
<name>A0A8J5ID08_9STRA</name>
<proteinExistence type="predicted"/>